<protein>
    <recommendedName>
        <fullName evidence="2">PPIase cyclophilin-type domain-containing protein</fullName>
    </recommendedName>
</protein>
<dbReference type="PANTHER" id="PTHR11071">
    <property type="entry name" value="PEPTIDYL-PROLYL CIS-TRANS ISOMERASE"/>
    <property type="match status" value="1"/>
</dbReference>
<name>A0ABN9MI97_9NEOB</name>
<dbReference type="SUPFAM" id="SSF50891">
    <property type="entry name" value="Cyclophilin-like"/>
    <property type="match status" value="1"/>
</dbReference>
<dbReference type="Pfam" id="PF00160">
    <property type="entry name" value="Pro_isomerase"/>
    <property type="match status" value="1"/>
</dbReference>
<sequence length="357" mass="39955">MLNWVHVIGYTPVTSKAASATFHCAVSSTGLVATSVTITEPSNLRVWEAGRGKIPESKSKVRCSSGYENFILKHDRAFLLSMANRGKHTNGSQFFIIHVVFGLVISGFEVIEQIENLKTDAASRPYADVRVIDCGIVGSKSTKDEKIKTPISESAKSCSSSKSSSSSESSSSESEAEVERSKKRKQKRKTRAKRVKRRRKEGRRDAKEEKPQGRSSSHERNSTTEDKDSSAKRDKPVVRPEEIPPIPENRFLLRKDAPINNPEPEQKTSPAIPETNEQNKGSITKSGRKIRGRGTIRYHTPPRSRSRSESSGDRESSETPPHWKEEMQRLKSYKPPTGEKWSKGDKFFKVATFCFDG</sequence>
<dbReference type="InterPro" id="IPR002130">
    <property type="entry name" value="Cyclophilin-type_PPIase_dom"/>
</dbReference>
<feature type="compositionally biased region" description="Basic and acidic residues" evidence="1">
    <location>
        <begin position="306"/>
        <end position="329"/>
    </location>
</feature>
<comment type="caution">
    <text evidence="3">The sequence shown here is derived from an EMBL/GenBank/DDBJ whole genome shotgun (WGS) entry which is preliminary data.</text>
</comment>
<dbReference type="PANTHER" id="PTHR11071:SF257">
    <property type="entry name" value="NK-TUMOR RECOGNITION PROTEIN"/>
    <property type="match status" value="1"/>
</dbReference>
<dbReference type="Gene3D" id="2.40.100.10">
    <property type="entry name" value="Cyclophilin-like"/>
    <property type="match status" value="1"/>
</dbReference>
<evidence type="ECO:0000313" key="3">
    <source>
        <dbReference type="EMBL" id="CAJ0966508.1"/>
    </source>
</evidence>
<keyword evidence="4" id="KW-1185">Reference proteome</keyword>
<evidence type="ECO:0000259" key="2">
    <source>
        <dbReference type="PROSITE" id="PS50072"/>
    </source>
</evidence>
<feature type="compositionally biased region" description="Low complexity" evidence="1">
    <location>
        <begin position="152"/>
        <end position="173"/>
    </location>
</feature>
<feature type="compositionally biased region" description="Basic residues" evidence="1">
    <location>
        <begin position="181"/>
        <end position="201"/>
    </location>
</feature>
<reference evidence="3" key="1">
    <citation type="submission" date="2023-07" db="EMBL/GenBank/DDBJ databases">
        <authorList>
            <person name="Stuckert A."/>
        </authorList>
    </citation>
    <scope>NUCLEOTIDE SEQUENCE</scope>
</reference>
<feature type="compositionally biased region" description="Basic residues" evidence="1">
    <location>
        <begin position="286"/>
        <end position="305"/>
    </location>
</feature>
<feature type="compositionally biased region" description="Basic and acidic residues" evidence="1">
    <location>
        <begin position="202"/>
        <end position="242"/>
    </location>
</feature>
<proteinExistence type="predicted"/>
<evidence type="ECO:0000256" key="1">
    <source>
        <dbReference type="SAM" id="MobiDB-lite"/>
    </source>
</evidence>
<dbReference type="InterPro" id="IPR029000">
    <property type="entry name" value="Cyclophilin-like_dom_sf"/>
</dbReference>
<feature type="region of interest" description="Disordered" evidence="1">
    <location>
        <begin position="142"/>
        <end position="342"/>
    </location>
</feature>
<dbReference type="Proteomes" id="UP001176940">
    <property type="component" value="Unassembled WGS sequence"/>
</dbReference>
<feature type="domain" description="PPIase cyclophilin-type" evidence="2">
    <location>
        <begin position="1"/>
        <end position="136"/>
    </location>
</feature>
<accession>A0ABN9MI97</accession>
<dbReference type="EMBL" id="CAUEEQ010075186">
    <property type="protein sequence ID" value="CAJ0966508.1"/>
    <property type="molecule type" value="Genomic_DNA"/>
</dbReference>
<organism evidence="3 4">
    <name type="scientific">Ranitomeya imitator</name>
    <name type="common">mimic poison frog</name>
    <dbReference type="NCBI Taxonomy" id="111125"/>
    <lineage>
        <taxon>Eukaryota</taxon>
        <taxon>Metazoa</taxon>
        <taxon>Chordata</taxon>
        <taxon>Craniata</taxon>
        <taxon>Vertebrata</taxon>
        <taxon>Euteleostomi</taxon>
        <taxon>Amphibia</taxon>
        <taxon>Batrachia</taxon>
        <taxon>Anura</taxon>
        <taxon>Neobatrachia</taxon>
        <taxon>Hyloidea</taxon>
        <taxon>Dendrobatidae</taxon>
        <taxon>Dendrobatinae</taxon>
        <taxon>Ranitomeya</taxon>
    </lineage>
</organism>
<feature type="compositionally biased region" description="Polar residues" evidence="1">
    <location>
        <begin position="275"/>
        <end position="285"/>
    </location>
</feature>
<gene>
    <name evidence="3" type="ORF">RIMI_LOCUS21384187</name>
</gene>
<evidence type="ECO:0000313" key="4">
    <source>
        <dbReference type="Proteomes" id="UP001176940"/>
    </source>
</evidence>
<dbReference type="PROSITE" id="PS50072">
    <property type="entry name" value="CSA_PPIASE_2"/>
    <property type="match status" value="1"/>
</dbReference>